<feature type="domain" description="PHD-type" evidence="12">
    <location>
        <begin position="530"/>
        <end position="577"/>
    </location>
</feature>
<dbReference type="Pfam" id="PF23679">
    <property type="entry name" value="UPA-FIIND"/>
    <property type="match status" value="1"/>
</dbReference>
<evidence type="ECO:0000256" key="7">
    <source>
        <dbReference type="ARBA" id="ARBA00023117"/>
    </source>
</evidence>
<dbReference type="InterPro" id="IPR036427">
    <property type="entry name" value="Bromodomain-like_sf"/>
</dbReference>
<reference evidence="17 18" key="1">
    <citation type="submission" date="2022-01" db="EMBL/GenBank/DDBJ databases">
        <title>A high-quality chromosome-level genome assembly of rohu carp, Labeo rohita.</title>
        <authorList>
            <person name="Arick M.A. II"/>
            <person name="Hsu C.-Y."/>
            <person name="Magbanua Z."/>
            <person name="Pechanova O."/>
            <person name="Grover C."/>
            <person name="Miller E."/>
            <person name="Thrash A."/>
            <person name="Ezzel L."/>
            <person name="Alam S."/>
            <person name="Benzie J."/>
            <person name="Hamilton M."/>
            <person name="Karsi A."/>
            <person name="Lawrence M.L."/>
            <person name="Peterson D.G."/>
        </authorList>
    </citation>
    <scope>NUCLEOTIDE SEQUENCE [LARGE SCALE GENOMIC DNA]</scope>
    <source>
        <strain evidence="18">BAU-BD-2019</strain>
        <tissue evidence="17">Blood</tissue>
    </source>
</reference>
<feature type="compositionally biased region" description="Basic and acidic residues" evidence="10">
    <location>
        <begin position="399"/>
        <end position="415"/>
    </location>
</feature>
<evidence type="ECO:0000256" key="5">
    <source>
        <dbReference type="ARBA" id="ARBA00022771"/>
    </source>
</evidence>
<dbReference type="Proteomes" id="UP000830375">
    <property type="component" value="Unassembled WGS sequence"/>
</dbReference>
<feature type="region of interest" description="Disordered" evidence="10">
    <location>
        <begin position="681"/>
        <end position="713"/>
    </location>
</feature>
<keyword evidence="18" id="KW-1185">Reference proteome</keyword>
<feature type="domain" description="CARD" evidence="13">
    <location>
        <begin position="1234"/>
        <end position="1324"/>
    </location>
</feature>
<dbReference type="Gene3D" id="1.10.533.10">
    <property type="entry name" value="Death Domain, Fas"/>
    <property type="match status" value="1"/>
</dbReference>
<evidence type="ECO:0000256" key="1">
    <source>
        <dbReference type="ARBA" id="ARBA00004514"/>
    </source>
</evidence>
<gene>
    <name evidence="17" type="ORF">H4Q32_010387</name>
</gene>
<dbReference type="Pfam" id="PF01342">
    <property type="entry name" value="SAND"/>
    <property type="match status" value="3"/>
</dbReference>
<feature type="domain" description="FIIND" evidence="16">
    <location>
        <begin position="954"/>
        <end position="1232"/>
    </location>
</feature>
<organism evidence="17 18">
    <name type="scientific">Labeo rohita</name>
    <name type="common">Indian major carp</name>
    <name type="synonym">Cyprinus rohita</name>
    <dbReference type="NCBI Taxonomy" id="84645"/>
    <lineage>
        <taxon>Eukaryota</taxon>
        <taxon>Metazoa</taxon>
        <taxon>Chordata</taxon>
        <taxon>Craniata</taxon>
        <taxon>Vertebrata</taxon>
        <taxon>Euteleostomi</taxon>
        <taxon>Actinopterygii</taxon>
        <taxon>Neopterygii</taxon>
        <taxon>Teleostei</taxon>
        <taxon>Ostariophysi</taxon>
        <taxon>Cypriniformes</taxon>
        <taxon>Cyprinidae</taxon>
        <taxon>Labeoninae</taxon>
        <taxon>Labeonini</taxon>
        <taxon>Labeo</taxon>
    </lineage>
</organism>
<dbReference type="PROSITE" id="PS51414">
    <property type="entry name" value="HSR"/>
    <property type="match status" value="1"/>
</dbReference>
<dbReference type="InterPro" id="IPR013083">
    <property type="entry name" value="Znf_RING/FYVE/PHD"/>
</dbReference>
<dbReference type="Gene3D" id="1.20.920.10">
    <property type="entry name" value="Bromodomain-like"/>
    <property type="match status" value="2"/>
</dbReference>
<evidence type="ECO:0000259" key="15">
    <source>
        <dbReference type="PROSITE" id="PS51414"/>
    </source>
</evidence>
<keyword evidence="4" id="KW-0479">Metal-binding</keyword>
<dbReference type="InterPro" id="IPR001965">
    <property type="entry name" value="Znf_PHD"/>
</dbReference>
<feature type="region of interest" description="Disordered" evidence="10">
    <location>
        <begin position="393"/>
        <end position="421"/>
    </location>
</feature>
<evidence type="ECO:0000256" key="6">
    <source>
        <dbReference type="ARBA" id="ARBA00022833"/>
    </source>
</evidence>
<dbReference type="PANTHER" id="PTHR46386:SF1">
    <property type="entry name" value="NUCLEAR BODY PROTEIN SP140-LIKE PROTEIN"/>
    <property type="match status" value="1"/>
</dbReference>
<dbReference type="InterPro" id="IPR019787">
    <property type="entry name" value="Znf_PHD-finger"/>
</dbReference>
<protein>
    <submittedName>
        <fullName evidence="17">Nuclear body protein SP140-like protein</fullName>
    </submittedName>
</protein>
<evidence type="ECO:0000259" key="14">
    <source>
        <dbReference type="PROSITE" id="PS50864"/>
    </source>
</evidence>
<dbReference type="InterPro" id="IPR010919">
    <property type="entry name" value="SAND-like_dom_sf"/>
</dbReference>
<comment type="caution">
    <text evidence="17">The sequence shown here is derived from an EMBL/GenBank/DDBJ whole genome shotgun (WGS) entry which is preliminary data.</text>
</comment>
<feature type="region of interest" description="Disordered" evidence="10">
    <location>
        <begin position="239"/>
        <end position="261"/>
    </location>
</feature>
<dbReference type="InterPro" id="IPR043563">
    <property type="entry name" value="Sp110/Sp140/Sp140L-like"/>
</dbReference>
<feature type="domain" description="SAND" evidence="14">
    <location>
        <begin position="704"/>
        <end position="784"/>
    </location>
</feature>
<dbReference type="InterPro" id="IPR004865">
    <property type="entry name" value="HSR_dom"/>
</dbReference>
<feature type="region of interest" description="Disordered" evidence="10">
    <location>
        <begin position="143"/>
        <end position="190"/>
    </location>
</feature>
<feature type="compositionally biased region" description="Basic and acidic residues" evidence="10">
    <location>
        <begin position="151"/>
        <end position="179"/>
    </location>
</feature>
<keyword evidence="7 8" id="KW-0103">Bromodomain</keyword>
<dbReference type="CDD" id="cd15541">
    <property type="entry name" value="PHD_TIF1_like"/>
    <property type="match status" value="2"/>
</dbReference>
<dbReference type="PROSITE" id="PS50014">
    <property type="entry name" value="BROMODOMAIN_2"/>
    <property type="match status" value="2"/>
</dbReference>
<dbReference type="SMART" id="SM00249">
    <property type="entry name" value="PHD"/>
    <property type="match status" value="2"/>
</dbReference>
<evidence type="ECO:0000256" key="8">
    <source>
        <dbReference type="PROSITE-ProRule" id="PRU00035"/>
    </source>
</evidence>
<evidence type="ECO:0000256" key="2">
    <source>
        <dbReference type="ARBA" id="ARBA00022490"/>
    </source>
</evidence>
<dbReference type="PRINTS" id="PR00503">
    <property type="entry name" value="BROMODOMAIN"/>
</dbReference>
<dbReference type="PROSITE" id="PS51830">
    <property type="entry name" value="FIIND"/>
    <property type="match status" value="1"/>
</dbReference>
<sequence length="1325" mass="153938">MPRVSGQMDPLDFNTNEELLFFFHRKKTEISCIKQPHRLLTQLRDHDLVPEKLFENVKNMRTPKEREQAFYEVLDWLEKTRPQDIQQFWRCVFEDHILQQYPTLRMLRNSLLDKAHAELLSYDKATAKQYVCTVSRHKLCEEPPGVETPTWEEKKEGRAEKGKEKSYKGKRSKDDRSSEDNDDPDLFSAFTPSLKKPDKTLILFLFRYLEAHSVILGYDRARMDPNKLCVEPPDVETLTKKEESEGKEKKGRKKKTRKTSPVMKGDEQEIWTWANYENQLPVTCGDKEGTLYRDKLARGEKCIFSKDKWFTGGEFEKFGGKEKSKNWKFSIRYENIPLMKRAVFSVNRGREERQHVSKKCLCSFLQNTDELFHVSPNKRSSKDSKINFGLVEESDPEDVQEKGGRGRGTEFRGRVEEEEEEEEDMADLSVFQAPSLPVTCVSLTGTLYKYRFASGKCGKCIRTEERWFTPEEFVKQEQTLTDGHWKKDILCHGKTLYFLLKKKILHTHSLRCECTKCSTQEEDVMAQNNDDDCYVCRTEGNLVCCDECPRAFHSHCHLPAADGDLPEEWICTFCALKDSQKSRDSTNMSKQEAFDAPVSQNRLVPRYSEFITQPMWLDRIKQKLESKEYQTVGAFVSDFQLIFSNCSTFSKDNESVRMGARLKEMFEEEFQKIFSIKKKGLVEESDPEDPEEGRGGGTEFRGRVEEEEEEEEDMPVTCVSLTGTLYKYRFRSGSRGKCIRTEERWFTPEEFVKQEPTLTNGNWRKDILCHGKTLNFLLKKEILRIHSHKCECVKCSTQEEDVMAQNNDDECYVCRSEDNLVCCDKCPRAFHAHCHLPAADGDLPEEWICTYCVLRKSQQVTIFNNMSKQEAFNAPVSQYRLVPRYSEFITQPMWLDRIKQKLESGAYRTVGAFVSDFQLIFSNCRIFNRDNEFGQMGARLKKMFEEEFQKIFSIKNAEVFTPIVRKGNNKDKHKNVYRFVCPCAGQFRCSLTSLVFVMEGEGEVLYKTVSWDPRWLDGLGNMEPAGPLYDIDCSDGSISGLHLPHCEIFSEEDMDCLTVAHLTGGNVAIMNPLKVTEAHVMIDIEDLSLFGLIKRMIFPPSPVTAQVLVFLRPITEGQRENILDVHLLPNNVPVKDQHAENRYIETSSNCCLIPGTEYRLCCQPKRFTVQPETEVFKFNFGPNYHPTFEVFVNVRKMEVKLSLIDNTERREVWPPRRILLTGQEVKLPARRRLTESEFVNNILRYMPRLIRRVSSAMEIADGLMAKNMITNEIYSKVRAVVTPQERMRLLWDALNSGGDSVKAEFYRLLKENEPHLVNELYFVDQ</sequence>
<dbReference type="InterPro" id="IPR001487">
    <property type="entry name" value="Bromodomain"/>
</dbReference>
<feature type="domain" description="SAND" evidence="14">
    <location>
        <begin position="267"/>
        <end position="338"/>
    </location>
</feature>
<evidence type="ECO:0000259" key="11">
    <source>
        <dbReference type="PROSITE" id="PS50014"/>
    </source>
</evidence>
<dbReference type="Pfam" id="PF03172">
    <property type="entry name" value="HSR"/>
    <property type="match status" value="1"/>
</dbReference>
<keyword evidence="6" id="KW-0862">Zinc</keyword>
<dbReference type="SMART" id="SM00297">
    <property type="entry name" value="BROMO"/>
    <property type="match status" value="2"/>
</dbReference>
<keyword evidence="2" id="KW-0963">Cytoplasm</keyword>
<dbReference type="PROSITE" id="PS50209">
    <property type="entry name" value="CARD"/>
    <property type="match status" value="1"/>
</dbReference>
<dbReference type="SUPFAM" id="SSF47986">
    <property type="entry name" value="DEATH domain"/>
    <property type="match status" value="1"/>
</dbReference>
<feature type="domain" description="SAND" evidence="14">
    <location>
        <begin position="423"/>
        <end position="506"/>
    </location>
</feature>
<evidence type="ECO:0000313" key="18">
    <source>
        <dbReference type="Proteomes" id="UP000830375"/>
    </source>
</evidence>
<dbReference type="Pfam" id="PF00439">
    <property type="entry name" value="Bromodomain"/>
    <property type="match status" value="2"/>
</dbReference>
<feature type="domain" description="Bromo" evidence="11">
    <location>
        <begin position="864"/>
        <end position="935"/>
    </location>
</feature>
<feature type="domain" description="HSR" evidence="15">
    <location>
        <begin position="1"/>
        <end position="116"/>
    </location>
</feature>
<evidence type="ECO:0000256" key="10">
    <source>
        <dbReference type="SAM" id="MobiDB-lite"/>
    </source>
</evidence>
<dbReference type="Gene3D" id="3.10.390.10">
    <property type="entry name" value="SAND domain-like"/>
    <property type="match status" value="3"/>
</dbReference>
<dbReference type="Pfam" id="PF00628">
    <property type="entry name" value="PHD"/>
    <property type="match status" value="2"/>
</dbReference>
<evidence type="ECO:0000256" key="3">
    <source>
        <dbReference type="ARBA" id="ARBA00022553"/>
    </source>
</evidence>
<dbReference type="Pfam" id="PF13553">
    <property type="entry name" value="FIIND"/>
    <property type="match status" value="1"/>
</dbReference>
<name>A0ABQ8MUJ9_LABRO</name>
<dbReference type="Gene3D" id="3.30.40.10">
    <property type="entry name" value="Zinc/RING finger domain, C3HC4 (zinc finger)"/>
    <property type="match status" value="2"/>
</dbReference>
<evidence type="ECO:0000259" key="13">
    <source>
        <dbReference type="PROSITE" id="PS50209"/>
    </source>
</evidence>
<dbReference type="InterPro" id="IPR011029">
    <property type="entry name" value="DEATH-like_dom_sf"/>
</dbReference>
<dbReference type="EMBL" id="JACTAM010000003">
    <property type="protein sequence ID" value="KAI2666502.1"/>
    <property type="molecule type" value="Genomic_DNA"/>
</dbReference>
<dbReference type="InterPro" id="IPR025307">
    <property type="entry name" value="FIIND_dom"/>
</dbReference>
<dbReference type="Pfam" id="PF00619">
    <property type="entry name" value="CARD"/>
    <property type="match status" value="1"/>
</dbReference>
<keyword evidence="5 9" id="KW-0863">Zinc-finger</keyword>
<evidence type="ECO:0000256" key="9">
    <source>
        <dbReference type="PROSITE-ProRule" id="PRU00146"/>
    </source>
</evidence>
<evidence type="ECO:0000259" key="16">
    <source>
        <dbReference type="PROSITE" id="PS51830"/>
    </source>
</evidence>
<feature type="compositionally biased region" description="Basic residues" evidence="10">
    <location>
        <begin position="249"/>
        <end position="258"/>
    </location>
</feature>
<dbReference type="SMART" id="SM00258">
    <property type="entry name" value="SAND"/>
    <property type="match status" value="3"/>
</dbReference>
<feature type="domain" description="PHD-type" evidence="12">
    <location>
        <begin position="808"/>
        <end position="855"/>
    </location>
</feature>
<dbReference type="PROSITE" id="PS50864">
    <property type="entry name" value="SAND"/>
    <property type="match status" value="3"/>
</dbReference>
<dbReference type="InterPro" id="IPR001315">
    <property type="entry name" value="CARD"/>
</dbReference>
<keyword evidence="3" id="KW-0597">Phosphoprotein</keyword>
<dbReference type="SUPFAM" id="SSF47370">
    <property type="entry name" value="Bromodomain"/>
    <property type="match status" value="2"/>
</dbReference>
<dbReference type="SUPFAM" id="SSF57903">
    <property type="entry name" value="FYVE/PHD zinc finger"/>
    <property type="match status" value="2"/>
</dbReference>
<feature type="compositionally biased region" description="Basic and acidic residues" evidence="10">
    <location>
        <begin position="239"/>
        <end position="248"/>
    </location>
</feature>
<evidence type="ECO:0000256" key="4">
    <source>
        <dbReference type="ARBA" id="ARBA00022723"/>
    </source>
</evidence>
<feature type="domain" description="Bromo" evidence="11">
    <location>
        <begin position="586"/>
        <end position="657"/>
    </location>
</feature>
<evidence type="ECO:0000313" key="17">
    <source>
        <dbReference type="EMBL" id="KAI2666502.1"/>
    </source>
</evidence>
<dbReference type="InterPro" id="IPR000770">
    <property type="entry name" value="SAND_dom"/>
</dbReference>
<dbReference type="PANTHER" id="PTHR46386">
    <property type="entry name" value="NUCLEAR BODY PROTEIN SP140"/>
    <property type="match status" value="1"/>
</dbReference>
<dbReference type="SUPFAM" id="SSF63763">
    <property type="entry name" value="SAND domain-like"/>
    <property type="match status" value="3"/>
</dbReference>
<dbReference type="InterPro" id="IPR011011">
    <property type="entry name" value="Znf_FYVE_PHD"/>
</dbReference>
<accession>A0ABQ8MUJ9</accession>
<proteinExistence type="predicted"/>
<comment type="subcellular location">
    <subcellularLocation>
        <location evidence="1">Cytoplasm</location>
        <location evidence="1">Cytosol</location>
    </subcellularLocation>
</comment>
<evidence type="ECO:0000259" key="12">
    <source>
        <dbReference type="PROSITE" id="PS50016"/>
    </source>
</evidence>
<dbReference type="PROSITE" id="PS50016">
    <property type="entry name" value="ZF_PHD_2"/>
    <property type="match status" value="2"/>
</dbReference>